<dbReference type="PRINTS" id="PR00947">
    <property type="entry name" value="CUTICLE"/>
</dbReference>
<evidence type="ECO:0000313" key="4">
    <source>
        <dbReference type="Proteomes" id="UP000440578"/>
    </source>
</evidence>
<dbReference type="EMBL" id="VIIS01000500">
    <property type="protein sequence ID" value="KAF0308278.1"/>
    <property type="molecule type" value="Genomic_DNA"/>
</dbReference>
<organism evidence="3 4">
    <name type="scientific">Amphibalanus amphitrite</name>
    <name type="common">Striped barnacle</name>
    <name type="synonym">Balanus amphitrite</name>
    <dbReference type="NCBI Taxonomy" id="1232801"/>
    <lineage>
        <taxon>Eukaryota</taxon>
        <taxon>Metazoa</taxon>
        <taxon>Ecdysozoa</taxon>
        <taxon>Arthropoda</taxon>
        <taxon>Crustacea</taxon>
        <taxon>Multicrustacea</taxon>
        <taxon>Cirripedia</taxon>
        <taxon>Thoracica</taxon>
        <taxon>Thoracicalcarea</taxon>
        <taxon>Balanomorpha</taxon>
        <taxon>Balanoidea</taxon>
        <taxon>Balanidae</taxon>
        <taxon>Amphibalaninae</taxon>
        <taxon>Amphibalanus</taxon>
    </lineage>
</organism>
<dbReference type="InterPro" id="IPR000618">
    <property type="entry name" value="Insect_cuticle"/>
</dbReference>
<reference evidence="3 4" key="1">
    <citation type="submission" date="2019-07" db="EMBL/GenBank/DDBJ databases">
        <title>Draft genome assembly of a fouling barnacle, Amphibalanus amphitrite (Darwin, 1854): The first reference genome for Thecostraca.</title>
        <authorList>
            <person name="Kim W."/>
        </authorList>
    </citation>
    <scope>NUCLEOTIDE SEQUENCE [LARGE SCALE GENOMIC DNA]</scope>
    <source>
        <strain evidence="3">SNU_AA5</strain>
        <tissue evidence="3">Soma without cirri and trophi</tissue>
    </source>
</reference>
<proteinExistence type="predicted"/>
<evidence type="ECO:0000313" key="3">
    <source>
        <dbReference type="EMBL" id="KAF0308278.1"/>
    </source>
</evidence>
<dbReference type="InterPro" id="IPR031311">
    <property type="entry name" value="CHIT_BIND_RR_consensus"/>
</dbReference>
<name>A0A6A4X0G2_AMPAM</name>
<keyword evidence="4" id="KW-1185">Reference proteome</keyword>
<comment type="caution">
    <text evidence="3">The sequence shown here is derived from an EMBL/GenBank/DDBJ whole genome shotgun (WGS) entry which is preliminary data.</text>
</comment>
<dbReference type="PROSITE" id="PS51155">
    <property type="entry name" value="CHIT_BIND_RR_2"/>
    <property type="match status" value="1"/>
</dbReference>
<dbReference type="PANTHER" id="PTHR10380:SF173">
    <property type="entry name" value="CUTICULAR PROTEIN 47EF, ISOFORM C-RELATED"/>
    <property type="match status" value="1"/>
</dbReference>
<accession>A0A6A4X0G2</accession>
<evidence type="ECO:0000256" key="2">
    <source>
        <dbReference type="PROSITE-ProRule" id="PRU00497"/>
    </source>
</evidence>
<dbReference type="InterPro" id="IPR050468">
    <property type="entry name" value="Cuticle_Struct_Prot"/>
</dbReference>
<dbReference type="Pfam" id="PF00379">
    <property type="entry name" value="Chitin_bind_4"/>
    <property type="match status" value="1"/>
</dbReference>
<protein>
    <submittedName>
        <fullName evidence="3">Larval cuticle protein 65Ag2</fullName>
    </submittedName>
</protein>
<dbReference type="PROSITE" id="PS00233">
    <property type="entry name" value="CHIT_BIND_RR_1"/>
    <property type="match status" value="1"/>
</dbReference>
<evidence type="ECO:0000256" key="1">
    <source>
        <dbReference type="ARBA" id="ARBA00022460"/>
    </source>
</evidence>
<dbReference type="Proteomes" id="UP000440578">
    <property type="component" value="Unassembled WGS sequence"/>
</dbReference>
<dbReference type="PANTHER" id="PTHR10380">
    <property type="entry name" value="CUTICLE PROTEIN"/>
    <property type="match status" value="1"/>
</dbReference>
<keyword evidence="1 2" id="KW-0193">Cuticle</keyword>
<dbReference type="GO" id="GO:0062129">
    <property type="term" value="C:chitin-based extracellular matrix"/>
    <property type="evidence" value="ECO:0007669"/>
    <property type="project" value="TreeGrafter"/>
</dbReference>
<dbReference type="AlphaFoldDB" id="A0A6A4X0G2"/>
<sequence>MENTHWTSRISLRQNFGQGHNIAALGRGQKQVKLQPSLNGEQPAVILLRQSFDQDLAGNYQYSYQLSNGQQVEEAGRIQPGTQPETGTIDQLGHFEYVSDDGNTYRVDYLANEGGFQPQAVHLPVAPAQIPEYAQLRQEHPELFWAEEGGAGANQQKFGKDGGQFFF</sequence>
<gene>
    <name evidence="3" type="ORF">FJT64_020488</name>
</gene>
<dbReference type="GO" id="GO:0008010">
    <property type="term" value="F:structural constituent of chitin-based larval cuticle"/>
    <property type="evidence" value="ECO:0007669"/>
    <property type="project" value="TreeGrafter"/>
</dbReference>